<evidence type="ECO:0000313" key="2">
    <source>
        <dbReference type="EMBL" id="MFC7320652.1"/>
    </source>
</evidence>
<name>A0ABW2K369_9BACI</name>
<feature type="compositionally biased region" description="Acidic residues" evidence="1">
    <location>
        <begin position="21"/>
        <end position="41"/>
    </location>
</feature>
<evidence type="ECO:0000256" key="1">
    <source>
        <dbReference type="SAM" id="MobiDB-lite"/>
    </source>
</evidence>
<keyword evidence="3" id="KW-1185">Reference proteome</keyword>
<accession>A0ABW2K369</accession>
<protein>
    <recommendedName>
        <fullName evidence="4">Lipoprotein</fullName>
    </recommendedName>
</protein>
<organism evidence="2 3">
    <name type="scientific">Halobacillus campisalis</name>
    <dbReference type="NCBI Taxonomy" id="435909"/>
    <lineage>
        <taxon>Bacteria</taxon>
        <taxon>Bacillati</taxon>
        <taxon>Bacillota</taxon>
        <taxon>Bacilli</taxon>
        <taxon>Bacillales</taxon>
        <taxon>Bacillaceae</taxon>
        <taxon>Halobacillus</taxon>
    </lineage>
</organism>
<sequence>MKKWLITLGIATVITVAGCSNEEDSNNSDSSDNDETEETANEDTSTNKEILNVQQDMATTFRPEQSQIADYEAAVGAEEPDEDTIREAGEAAKSAASDAAAKVEEYEIEADLSDDIIEQYEEALPSLKSYFEEVESALDESLTDADLTSANEEFEKFQETINGIYEDADLNPTNLKNEFS</sequence>
<evidence type="ECO:0000313" key="3">
    <source>
        <dbReference type="Proteomes" id="UP001596494"/>
    </source>
</evidence>
<proteinExistence type="predicted"/>
<reference evidence="3" key="1">
    <citation type="journal article" date="2019" name="Int. J. Syst. Evol. Microbiol.">
        <title>The Global Catalogue of Microorganisms (GCM) 10K type strain sequencing project: providing services to taxonomists for standard genome sequencing and annotation.</title>
        <authorList>
            <consortium name="The Broad Institute Genomics Platform"/>
            <consortium name="The Broad Institute Genome Sequencing Center for Infectious Disease"/>
            <person name="Wu L."/>
            <person name="Ma J."/>
        </authorList>
    </citation>
    <scope>NUCLEOTIDE SEQUENCE [LARGE SCALE GENOMIC DNA]</scope>
    <source>
        <strain evidence="3">CCUG 73951</strain>
    </source>
</reference>
<dbReference type="PROSITE" id="PS51257">
    <property type="entry name" value="PROKAR_LIPOPROTEIN"/>
    <property type="match status" value="1"/>
</dbReference>
<dbReference type="Proteomes" id="UP001596494">
    <property type="component" value="Unassembled WGS sequence"/>
</dbReference>
<feature type="region of interest" description="Disordered" evidence="1">
    <location>
        <begin position="18"/>
        <end position="49"/>
    </location>
</feature>
<gene>
    <name evidence="2" type="ORF">ACFQMN_07140</name>
</gene>
<evidence type="ECO:0008006" key="4">
    <source>
        <dbReference type="Google" id="ProtNLM"/>
    </source>
</evidence>
<feature type="region of interest" description="Disordered" evidence="1">
    <location>
        <begin position="75"/>
        <end position="97"/>
    </location>
</feature>
<comment type="caution">
    <text evidence="2">The sequence shown here is derived from an EMBL/GenBank/DDBJ whole genome shotgun (WGS) entry which is preliminary data.</text>
</comment>
<dbReference type="RefSeq" id="WP_289214274.1">
    <property type="nucleotide sequence ID" value="NZ_JAPVRC010000001.1"/>
</dbReference>
<dbReference type="EMBL" id="JBHTBY010000006">
    <property type="protein sequence ID" value="MFC7320652.1"/>
    <property type="molecule type" value="Genomic_DNA"/>
</dbReference>